<feature type="compositionally biased region" description="Polar residues" evidence="1">
    <location>
        <begin position="303"/>
        <end position="322"/>
    </location>
</feature>
<evidence type="ECO:0000313" key="3">
    <source>
        <dbReference type="Proteomes" id="UP001177023"/>
    </source>
</evidence>
<feature type="compositionally biased region" description="Pro residues" evidence="1">
    <location>
        <begin position="183"/>
        <end position="196"/>
    </location>
</feature>
<feature type="non-terminal residue" evidence="2">
    <location>
        <position position="1"/>
    </location>
</feature>
<reference evidence="2" key="1">
    <citation type="submission" date="2023-06" db="EMBL/GenBank/DDBJ databases">
        <authorList>
            <person name="Delattre M."/>
        </authorList>
    </citation>
    <scope>NUCLEOTIDE SEQUENCE</scope>
    <source>
        <strain evidence="2">AF72</strain>
    </source>
</reference>
<keyword evidence="3" id="KW-1185">Reference proteome</keyword>
<accession>A0AA36CYU6</accession>
<protein>
    <submittedName>
        <fullName evidence="2">Uncharacterized protein</fullName>
    </submittedName>
</protein>
<feature type="compositionally biased region" description="Low complexity" evidence="1">
    <location>
        <begin position="197"/>
        <end position="214"/>
    </location>
</feature>
<organism evidence="2 3">
    <name type="scientific">Mesorhabditis spiculigera</name>
    <dbReference type="NCBI Taxonomy" id="96644"/>
    <lineage>
        <taxon>Eukaryota</taxon>
        <taxon>Metazoa</taxon>
        <taxon>Ecdysozoa</taxon>
        <taxon>Nematoda</taxon>
        <taxon>Chromadorea</taxon>
        <taxon>Rhabditida</taxon>
        <taxon>Rhabditina</taxon>
        <taxon>Rhabditomorpha</taxon>
        <taxon>Rhabditoidea</taxon>
        <taxon>Rhabditidae</taxon>
        <taxon>Mesorhabditinae</taxon>
        <taxon>Mesorhabditis</taxon>
    </lineage>
</organism>
<evidence type="ECO:0000313" key="2">
    <source>
        <dbReference type="EMBL" id="CAJ0577897.1"/>
    </source>
</evidence>
<proteinExistence type="predicted"/>
<dbReference type="AlphaFoldDB" id="A0AA36CYU6"/>
<sequence>MATNVLAESQKFVSELTEETIDTMTTDELNTTCIALLTNSKAVEKELGLLRQDVLRLRADRNFWRDKAKDLEDSWTVSTHDRELLCEEAFKYKNELSDIKRAIKNQTRLYSITPVVSTSYCASGRPSPHANKRRKMDMDISDVSSEASSGAKLNGRRHSGRPQMPKFDEPQRLANSPLSAMPQPLPPPPPPPPPPLLASSSDMVSWHHQQQPNHHQQRTGGYHGAPNGSNGPAAPYAAPTNFTAMPSGPPPPLMMPPQHQMPPMQMQPPPQHPPQHQFQPRNRQWAGDWDGGGGPQQGPSAGYNQPPNQNNRKSFGGNSNPDRNNHSMGPPLICGRPPGPEMLTRNDAMVLAEKIRDSPTFTNLDHTLLRRTTKFQKAFCKPCAVTKLENPAAILTHVMGISHIDKIYERRQGFTSNDFDYWLQVVLNSQANDDGPAKSSSNSHASTGFDC</sequence>
<feature type="compositionally biased region" description="Low complexity" evidence="1">
    <location>
        <begin position="274"/>
        <end position="288"/>
    </location>
</feature>
<comment type="caution">
    <text evidence="2">The sequence shown here is derived from an EMBL/GenBank/DDBJ whole genome shotgun (WGS) entry which is preliminary data.</text>
</comment>
<gene>
    <name evidence="2" type="ORF">MSPICULIGERA_LOCUS16161</name>
</gene>
<evidence type="ECO:0000256" key="1">
    <source>
        <dbReference type="SAM" id="MobiDB-lite"/>
    </source>
</evidence>
<feature type="region of interest" description="Disordered" evidence="1">
    <location>
        <begin position="141"/>
        <end position="341"/>
    </location>
</feature>
<dbReference type="EMBL" id="CATQJA010002652">
    <property type="protein sequence ID" value="CAJ0577897.1"/>
    <property type="molecule type" value="Genomic_DNA"/>
</dbReference>
<name>A0AA36CYU6_9BILA</name>
<dbReference type="Proteomes" id="UP001177023">
    <property type="component" value="Unassembled WGS sequence"/>
</dbReference>